<evidence type="ECO:0000313" key="3">
    <source>
        <dbReference type="EMBL" id="GMR47736.1"/>
    </source>
</evidence>
<protein>
    <submittedName>
        <fullName evidence="3">Uncharacterized protein</fullName>
    </submittedName>
</protein>
<keyword evidence="2" id="KW-0812">Transmembrane</keyword>
<accession>A0AAN5CNH7</accession>
<dbReference type="EMBL" id="BTRK01000004">
    <property type="protein sequence ID" value="GMR47736.1"/>
    <property type="molecule type" value="Genomic_DNA"/>
</dbReference>
<sequence>SLLSPDWSTMASSPPHSPSSPPHSPSDPSTLHSLQMANGPLGARRSIRRTILPANPLTVFVAVLSLLGFFGVVLSWLQKIVGVEGIVGNLTLIAGLFVGYWTYMHSYKLNPR</sequence>
<gene>
    <name evidence="3" type="ORF">PMAYCL1PPCAC_17931</name>
</gene>
<feature type="region of interest" description="Disordered" evidence="1">
    <location>
        <begin position="1"/>
        <end position="35"/>
    </location>
</feature>
<comment type="caution">
    <text evidence="3">The sequence shown here is derived from an EMBL/GenBank/DDBJ whole genome shotgun (WGS) entry which is preliminary data.</text>
</comment>
<evidence type="ECO:0000256" key="1">
    <source>
        <dbReference type="SAM" id="MobiDB-lite"/>
    </source>
</evidence>
<keyword evidence="2" id="KW-0472">Membrane</keyword>
<feature type="non-terminal residue" evidence="3">
    <location>
        <position position="1"/>
    </location>
</feature>
<feature type="transmembrane region" description="Helical" evidence="2">
    <location>
        <begin position="54"/>
        <end position="77"/>
    </location>
</feature>
<dbReference type="AlphaFoldDB" id="A0AAN5CNH7"/>
<feature type="compositionally biased region" description="Pro residues" evidence="1">
    <location>
        <begin position="15"/>
        <end position="25"/>
    </location>
</feature>
<reference evidence="4" key="1">
    <citation type="submission" date="2022-10" db="EMBL/GenBank/DDBJ databases">
        <title>Genome assembly of Pristionchus species.</title>
        <authorList>
            <person name="Yoshida K."/>
            <person name="Sommer R.J."/>
        </authorList>
    </citation>
    <scope>NUCLEOTIDE SEQUENCE [LARGE SCALE GENOMIC DNA]</scope>
    <source>
        <strain evidence="4">RS5460</strain>
    </source>
</reference>
<name>A0AAN5CNH7_9BILA</name>
<keyword evidence="2" id="KW-1133">Transmembrane helix</keyword>
<feature type="non-terminal residue" evidence="3">
    <location>
        <position position="112"/>
    </location>
</feature>
<evidence type="ECO:0000256" key="2">
    <source>
        <dbReference type="SAM" id="Phobius"/>
    </source>
</evidence>
<dbReference type="Proteomes" id="UP001328107">
    <property type="component" value="Unassembled WGS sequence"/>
</dbReference>
<keyword evidence="4" id="KW-1185">Reference proteome</keyword>
<evidence type="ECO:0000313" key="4">
    <source>
        <dbReference type="Proteomes" id="UP001328107"/>
    </source>
</evidence>
<organism evidence="3 4">
    <name type="scientific">Pristionchus mayeri</name>
    <dbReference type="NCBI Taxonomy" id="1317129"/>
    <lineage>
        <taxon>Eukaryota</taxon>
        <taxon>Metazoa</taxon>
        <taxon>Ecdysozoa</taxon>
        <taxon>Nematoda</taxon>
        <taxon>Chromadorea</taxon>
        <taxon>Rhabditida</taxon>
        <taxon>Rhabditina</taxon>
        <taxon>Diplogasteromorpha</taxon>
        <taxon>Diplogasteroidea</taxon>
        <taxon>Neodiplogasteridae</taxon>
        <taxon>Pristionchus</taxon>
    </lineage>
</organism>
<feature type="compositionally biased region" description="Polar residues" evidence="1">
    <location>
        <begin position="1"/>
        <end position="11"/>
    </location>
</feature>
<feature type="transmembrane region" description="Helical" evidence="2">
    <location>
        <begin position="83"/>
        <end position="103"/>
    </location>
</feature>
<proteinExistence type="predicted"/>